<dbReference type="PROSITE" id="PS50012">
    <property type="entry name" value="RCC1_3"/>
    <property type="match status" value="2"/>
</dbReference>
<dbReference type="PANTHER" id="PTHR45982:SF5">
    <property type="entry name" value="RCC DOMAIN-CONTAINING PROTEIN ATS1"/>
    <property type="match status" value="1"/>
</dbReference>
<dbReference type="Proteomes" id="UP000297245">
    <property type="component" value="Unassembled WGS sequence"/>
</dbReference>
<feature type="repeat" description="RCC1" evidence="1">
    <location>
        <begin position="249"/>
        <end position="306"/>
    </location>
</feature>
<name>A0A4S8MIG2_DENBC</name>
<keyword evidence="3" id="KW-1185">Reference proteome</keyword>
<sequence length="378" mass="41049">MTSTDPGRKSGTEVQLWGCGDASLGQLGPLLNGDVLVFLPIELQLQEMGLADYHPRLICASWQTTYIVLSCEGKSDRLMSMGSDDFGDLGIGKPKKKPIAPCCVKLGHLFIDGISLEDLHLVVLSIAAGQHHVIVQLRIRLKDGTHRQIMLGWGTARHGELGNVNNTSKKTSFLSLPQILTNIDASEVTSFSLGNQHSTFLSESKRVFSIGSNKRGQANGLEQLGDVEYVDCTWNGTYIVKTEDPEGFTRIYATGNHSKGQLGRTLTSSDGIQSLAPVELPPLSLPTHRLLELACGSEHVLALFSVQSDSGDAMMEPEVWGWGWNEHGNLGIDSTDDVHLPIKIWPSNHNPGPHIGTEVRAIDIWAGCGTSWIAVEVN</sequence>
<dbReference type="InterPro" id="IPR009091">
    <property type="entry name" value="RCC1/BLIP-II"/>
</dbReference>
<feature type="repeat" description="RCC1" evidence="1">
    <location>
        <begin position="148"/>
        <end position="204"/>
    </location>
</feature>
<dbReference type="PRINTS" id="PR00633">
    <property type="entry name" value="RCCNDNSATION"/>
</dbReference>
<gene>
    <name evidence="2" type="ORF">K435DRAFT_775499</name>
</gene>
<dbReference type="Pfam" id="PF00415">
    <property type="entry name" value="RCC1"/>
    <property type="match status" value="2"/>
</dbReference>
<accession>A0A4S8MIG2</accession>
<dbReference type="OrthoDB" id="5370059at2759"/>
<evidence type="ECO:0000313" key="3">
    <source>
        <dbReference type="Proteomes" id="UP000297245"/>
    </source>
</evidence>
<protein>
    <submittedName>
        <fullName evidence="2">RCC1/BLIP-II</fullName>
    </submittedName>
</protein>
<dbReference type="GO" id="GO:0005085">
    <property type="term" value="F:guanyl-nucleotide exchange factor activity"/>
    <property type="evidence" value="ECO:0007669"/>
    <property type="project" value="TreeGrafter"/>
</dbReference>
<dbReference type="Gene3D" id="2.130.10.30">
    <property type="entry name" value="Regulator of chromosome condensation 1/beta-lactamase-inhibitor protein II"/>
    <property type="match status" value="2"/>
</dbReference>
<dbReference type="EMBL" id="ML179076">
    <property type="protein sequence ID" value="THV02515.1"/>
    <property type="molecule type" value="Genomic_DNA"/>
</dbReference>
<dbReference type="PANTHER" id="PTHR45982">
    <property type="entry name" value="REGULATOR OF CHROMOSOME CONDENSATION"/>
    <property type="match status" value="1"/>
</dbReference>
<evidence type="ECO:0000256" key="1">
    <source>
        <dbReference type="PROSITE-ProRule" id="PRU00235"/>
    </source>
</evidence>
<proteinExistence type="predicted"/>
<dbReference type="SUPFAM" id="SSF50985">
    <property type="entry name" value="RCC1/BLIP-II"/>
    <property type="match status" value="1"/>
</dbReference>
<dbReference type="InterPro" id="IPR051553">
    <property type="entry name" value="Ran_GTPase-activating"/>
</dbReference>
<dbReference type="AlphaFoldDB" id="A0A4S8MIG2"/>
<dbReference type="GO" id="GO:0005737">
    <property type="term" value="C:cytoplasm"/>
    <property type="evidence" value="ECO:0007669"/>
    <property type="project" value="TreeGrafter"/>
</dbReference>
<organism evidence="2 3">
    <name type="scientific">Dendrothele bispora (strain CBS 962.96)</name>
    <dbReference type="NCBI Taxonomy" id="1314807"/>
    <lineage>
        <taxon>Eukaryota</taxon>
        <taxon>Fungi</taxon>
        <taxon>Dikarya</taxon>
        <taxon>Basidiomycota</taxon>
        <taxon>Agaricomycotina</taxon>
        <taxon>Agaricomycetes</taxon>
        <taxon>Agaricomycetidae</taxon>
        <taxon>Agaricales</taxon>
        <taxon>Agaricales incertae sedis</taxon>
        <taxon>Dendrothele</taxon>
    </lineage>
</organism>
<reference evidence="2 3" key="1">
    <citation type="journal article" date="2019" name="Nat. Ecol. Evol.">
        <title>Megaphylogeny resolves global patterns of mushroom evolution.</title>
        <authorList>
            <person name="Varga T."/>
            <person name="Krizsan K."/>
            <person name="Foldi C."/>
            <person name="Dima B."/>
            <person name="Sanchez-Garcia M."/>
            <person name="Sanchez-Ramirez S."/>
            <person name="Szollosi G.J."/>
            <person name="Szarkandi J.G."/>
            <person name="Papp V."/>
            <person name="Albert L."/>
            <person name="Andreopoulos W."/>
            <person name="Angelini C."/>
            <person name="Antonin V."/>
            <person name="Barry K.W."/>
            <person name="Bougher N.L."/>
            <person name="Buchanan P."/>
            <person name="Buyck B."/>
            <person name="Bense V."/>
            <person name="Catcheside P."/>
            <person name="Chovatia M."/>
            <person name="Cooper J."/>
            <person name="Damon W."/>
            <person name="Desjardin D."/>
            <person name="Finy P."/>
            <person name="Geml J."/>
            <person name="Haridas S."/>
            <person name="Hughes K."/>
            <person name="Justo A."/>
            <person name="Karasinski D."/>
            <person name="Kautmanova I."/>
            <person name="Kiss B."/>
            <person name="Kocsube S."/>
            <person name="Kotiranta H."/>
            <person name="LaButti K.M."/>
            <person name="Lechner B.E."/>
            <person name="Liimatainen K."/>
            <person name="Lipzen A."/>
            <person name="Lukacs Z."/>
            <person name="Mihaltcheva S."/>
            <person name="Morgado L.N."/>
            <person name="Niskanen T."/>
            <person name="Noordeloos M.E."/>
            <person name="Ohm R.A."/>
            <person name="Ortiz-Santana B."/>
            <person name="Ovrebo C."/>
            <person name="Racz N."/>
            <person name="Riley R."/>
            <person name="Savchenko A."/>
            <person name="Shiryaev A."/>
            <person name="Soop K."/>
            <person name="Spirin V."/>
            <person name="Szebenyi C."/>
            <person name="Tomsovsky M."/>
            <person name="Tulloss R.E."/>
            <person name="Uehling J."/>
            <person name="Grigoriev I.V."/>
            <person name="Vagvolgyi C."/>
            <person name="Papp T."/>
            <person name="Martin F.M."/>
            <person name="Miettinen O."/>
            <person name="Hibbett D.S."/>
            <person name="Nagy L.G."/>
        </authorList>
    </citation>
    <scope>NUCLEOTIDE SEQUENCE [LARGE SCALE GENOMIC DNA]</scope>
    <source>
        <strain evidence="2 3">CBS 962.96</strain>
    </source>
</reference>
<evidence type="ECO:0000313" key="2">
    <source>
        <dbReference type="EMBL" id="THV02515.1"/>
    </source>
</evidence>
<dbReference type="InterPro" id="IPR000408">
    <property type="entry name" value="Reg_chr_condens"/>
</dbReference>
<dbReference type="Pfam" id="PF13540">
    <property type="entry name" value="RCC1_2"/>
    <property type="match status" value="1"/>
</dbReference>